<comment type="caution">
    <text evidence="2">The sequence shown here is derived from an EMBL/GenBank/DDBJ whole genome shotgun (WGS) entry which is preliminary data.</text>
</comment>
<proteinExistence type="predicted"/>
<dbReference type="Pfam" id="PF00126">
    <property type="entry name" value="HTH_1"/>
    <property type="match status" value="1"/>
</dbReference>
<sequence length="113" mass="12342">MTSQFTVHGRLWIEGPDGTIIGHGRVELLEKINDLGSLSAAAAALGMSYRYAWKLVKLMNEHSDKPLITLSSGGRGGGHAELTATGKDAVATYRLTDLEFERFLTEQAEKLPR</sequence>
<dbReference type="InterPro" id="IPR051815">
    <property type="entry name" value="Molybdate_resp_trans_reg"/>
</dbReference>
<evidence type="ECO:0000259" key="1">
    <source>
        <dbReference type="Pfam" id="PF00126"/>
    </source>
</evidence>
<dbReference type="GO" id="GO:0003700">
    <property type="term" value="F:DNA-binding transcription factor activity"/>
    <property type="evidence" value="ECO:0007669"/>
    <property type="project" value="InterPro"/>
</dbReference>
<evidence type="ECO:0000313" key="3">
    <source>
        <dbReference type="Proteomes" id="UP000029999"/>
    </source>
</evidence>
<name>A0A0A0BGL1_9GAMM</name>
<dbReference type="SUPFAM" id="SSF46785">
    <property type="entry name" value="Winged helix' DNA-binding domain"/>
    <property type="match status" value="1"/>
</dbReference>
<protein>
    <submittedName>
        <fullName evidence="2">DNA-binding domain of ModE</fullName>
    </submittedName>
</protein>
<dbReference type="InterPro" id="IPR036388">
    <property type="entry name" value="WH-like_DNA-bd_sf"/>
</dbReference>
<keyword evidence="2" id="KW-0238">DNA-binding</keyword>
<accession>A0A0A0BGL1</accession>
<dbReference type="PANTHER" id="PTHR30432:SF1">
    <property type="entry name" value="DNA-BINDING TRANSCRIPTIONAL DUAL REGULATOR MODE"/>
    <property type="match status" value="1"/>
</dbReference>
<feature type="domain" description="HTH lysR-type" evidence="1">
    <location>
        <begin position="26"/>
        <end position="86"/>
    </location>
</feature>
<dbReference type="AlphaFoldDB" id="A0A0A0BGL1"/>
<dbReference type="RefSeq" id="WP_036312166.1">
    <property type="nucleotide sequence ID" value="NZ_JRQD01000002.1"/>
</dbReference>
<dbReference type="InterPro" id="IPR036390">
    <property type="entry name" value="WH_DNA-bd_sf"/>
</dbReference>
<dbReference type="Gene3D" id="1.10.10.10">
    <property type="entry name" value="Winged helix-like DNA-binding domain superfamily/Winged helix DNA-binding domain"/>
    <property type="match status" value="1"/>
</dbReference>
<dbReference type="Proteomes" id="UP000029999">
    <property type="component" value="Unassembled WGS sequence"/>
</dbReference>
<dbReference type="PANTHER" id="PTHR30432">
    <property type="entry name" value="TRANSCRIPTIONAL REGULATOR MODE"/>
    <property type="match status" value="1"/>
</dbReference>
<dbReference type="STRING" id="392484.LP43_0709"/>
<organism evidence="2 3">
    <name type="scientific">Methylophaga thiooxydans</name>
    <dbReference type="NCBI Taxonomy" id="392484"/>
    <lineage>
        <taxon>Bacteria</taxon>
        <taxon>Pseudomonadati</taxon>
        <taxon>Pseudomonadota</taxon>
        <taxon>Gammaproteobacteria</taxon>
        <taxon>Thiotrichales</taxon>
        <taxon>Piscirickettsiaceae</taxon>
        <taxon>Methylophaga</taxon>
    </lineage>
</organism>
<dbReference type="EMBL" id="JRQD01000002">
    <property type="protein sequence ID" value="KGM07101.1"/>
    <property type="molecule type" value="Genomic_DNA"/>
</dbReference>
<dbReference type="GO" id="GO:0003677">
    <property type="term" value="F:DNA binding"/>
    <property type="evidence" value="ECO:0007669"/>
    <property type="project" value="UniProtKB-KW"/>
</dbReference>
<evidence type="ECO:0000313" key="2">
    <source>
        <dbReference type="EMBL" id="KGM07101.1"/>
    </source>
</evidence>
<gene>
    <name evidence="2" type="primary">modE</name>
    <name evidence="2" type="ORF">LP43_0709</name>
</gene>
<reference evidence="2 3" key="1">
    <citation type="submission" date="2014-09" db="EMBL/GenBank/DDBJ databases">
        <authorList>
            <person name="Grob C."/>
            <person name="Taubert M."/>
            <person name="Howat A.M."/>
            <person name="Burns O.J."/>
            <person name="Dixon J.L."/>
            <person name="Chen Y."/>
            <person name="Murrell J.C."/>
        </authorList>
    </citation>
    <scope>NUCLEOTIDE SEQUENCE [LARGE SCALE GENOMIC DNA]</scope>
    <source>
        <strain evidence="2">L4</strain>
    </source>
</reference>
<dbReference type="InterPro" id="IPR000847">
    <property type="entry name" value="LysR_HTH_N"/>
</dbReference>